<protein>
    <submittedName>
        <fullName evidence="15">Cytochrome P450</fullName>
    </submittedName>
</protein>
<evidence type="ECO:0000256" key="10">
    <source>
        <dbReference type="ARBA" id="ARBA00023004"/>
    </source>
</evidence>
<dbReference type="EMBL" id="BPQB01000060">
    <property type="protein sequence ID" value="GJE96467.1"/>
    <property type="molecule type" value="Genomic_DNA"/>
</dbReference>
<evidence type="ECO:0000256" key="4">
    <source>
        <dbReference type="ARBA" id="ARBA00010617"/>
    </source>
</evidence>
<organism evidence="15 16">
    <name type="scientific">Phanerochaete sordida</name>
    <dbReference type="NCBI Taxonomy" id="48140"/>
    <lineage>
        <taxon>Eukaryota</taxon>
        <taxon>Fungi</taxon>
        <taxon>Dikarya</taxon>
        <taxon>Basidiomycota</taxon>
        <taxon>Agaricomycotina</taxon>
        <taxon>Agaricomycetes</taxon>
        <taxon>Polyporales</taxon>
        <taxon>Phanerochaetaceae</taxon>
        <taxon>Phanerochaete</taxon>
    </lineage>
</organism>
<dbReference type="InterPro" id="IPR050364">
    <property type="entry name" value="Cytochrome_P450_fung"/>
</dbReference>
<gene>
    <name evidence="15" type="ORF">PsYK624_126640</name>
</gene>
<dbReference type="PRINTS" id="PR00463">
    <property type="entry name" value="EP450I"/>
</dbReference>
<evidence type="ECO:0000256" key="9">
    <source>
        <dbReference type="ARBA" id="ARBA00023002"/>
    </source>
</evidence>
<keyword evidence="16" id="KW-1185">Reference proteome</keyword>
<comment type="cofactor">
    <cofactor evidence="1 13">
        <name>heme</name>
        <dbReference type="ChEBI" id="CHEBI:30413"/>
    </cofactor>
</comment>
<keyword evidence="9 14" id="KW-0560">Oxidoreductase</keyword>
<evidence type="ECO:0000256" key="13">
    <source>
        <dbReference type="PIRSR" id="PIRSR602401-1"/>
    </source>
</evidence>
<evidence type="ECO:0000313" key="15">
    <source>
        <dbReference type="EMBL" id="GJE96467.1"/>
    </source>
</evidence>
<dbReference type="InterPro" id="IPR036396">
    <property type="entry name" value="Cyt_P450_sf"/>
</dbReference>
<dbReference type="AlphaFoldDB" id="A0A9P3GJR6"/>
<dbReference type="GO" id="GO:0005506">
    <property type="term" value="F:iron ion binding"/>
    <property type="evidence" value="ECO:0007669"/>
    <property type="project" value="InterPro"/>
</dbReference>
<evidence type="ECO:0000256" key="3">
    <source>
        <dbReference type="ARBA" id="ARBA00005179"/>
    </source>
</evidence>
<proteinExistence type="inferred from homology"/>
<dbReference type="PRINTS" id="PR00385">
    <property type="entry name" value="P450"/>
</dbReference>
<evidence type="ECO:0000313" key="16">
    <source>
        <dbReference type="Proteomes" id="UP000703269"/>
    </source>
</evidence>
<keyword evidence="6" id="KW-0812">Transmembrane</keyword>
<reference evidence="15 16" key="1">
    <citation type="submission" date="2021-08" db="EMBL/GenBank/DDBJ databases">
        <title>Draft Genome Sequence of Phanerochaete sordida strain YK-624.</title>
        <authorList>
            <person name="Mori T."/>
            <person name="Dohra H."/>
            <person name="Suzuki T."/>
            <person name="Kawagishi H."/>
            <person name="Hirai H."/>
        </authorList>
    </citation>
    <scope>NUCLEOTIDE SEQUENCE [LARGE SCALE GENOMIC DNA]</scope>
    <source>
        <strain evidence="15 16">YK-624</strain>
    </source>
</reference>
<dbReference type="OrthoDB" id="2789670at2759"/>
<dbReference type="InterPro" id="IPR001128">
    <property type="entry name" value="Cyt_P450"/>
</dbReference>
<keyword evidence="8" id="KW-1133">Transmembrane helix</keyword>
<evidence type="ECO:0000256" key="5">
    <source>
        <dbReference type="ARBA" id="ARBA00022617"/>
    </source>
</evidence>
<dbReference type="Pfam" id="PF00067">
    <property type="entry name" value="p450"/>
    <property type="match status" value="1"/>
</dbReference>
<sequence length="561" mass="63398">MRTLEKWWLRDSSVVCPCYFTARYSTVRPPSAVRPAQRVTVSTSSVRYGHGSVRAYLERGLQISQGVLVSRRSSKTCRYPPGPTALPLVGNLFDVPAEDSWLTFIEWSRRYGSDIIHFEVLGQHFVVLNSAQVCKDLFDKRSQIYSDRQQTVMAQELTGWHRVMALMAYGDGWRQQRRLLHQHFRQPAVAHYDVHIRKGARTLVRLLLESPEKFLRHIRHVTGATTLDVVYAMDIPREGDARMESVEKAVDVFAQIADNRGFLVDYIPALKYLPAWFPGGGFKRQAARWKKSVDYMYEAPFEEVKQNIKIGKAKPCMATDLMAAYPEWSEDPDVEESIIRVTGSAFAGSDTTVYTMICFVQVMLLFPNVQRKAQAELDEVVGKGRLPDTTDPTALPYTSALIKELLRWCPIIPLATPHMTSKDDWYNGYFIPAGCIAVGNSWSVLHNEEVYPDPGAFKPERFLTPEGTLDATVPDPMAAFGFGRRICPGRHFALAALFQDIVHVLAVFNVEKPLDRDGNVVEPKPEWTSRLFRVPKPFKARFEPRFEGAAGLLQTAGAAAH</sequence>
<keyword evidence="5 13" id="KW-0349">Heme</keyword>
<comment type="subcellular location">
    <subcellularLocation>
        <location evidence="2">Membrane</location>
        <topology evidence="2">Single-pass membrane protein</topology>
    </subcellularLocation>
</comment>
<dbReference type="GO" id="GO:0016020">
    <property type="term" value="C:membrane"/>
    <property type="evidence" value="ECO:0007669"/>
    <property type="project" value="UniProtKB-SubCell"/>
</dbReference>
<dbReference type="InterPro" id="IPR002401">
    <property type="entry name" value="Cyt_P450_E_grp-I"/>
</dbReference>
<evidence type="ECO:0000256" key="2">
    <source>
        <dbReference type="ARBA" id="ARBA00004167"/>
    </source>
</evidence>
<keyword evidence="12" id="KW-0472">Membrane</keyword>
<dbReference type="Gene3D" id="1.10.630.10">
    <property type="entry name" value="Cytochrome P450"/>
    <property type="match status" value="1"/>
</dbReference>
<evidence type="ECO:0000256" key="7">
    <source>
        <dbReference type="ARBA" id="ARBA00022723"/>
    </source>
</evidence>
<feature type="binding site" description="axial binding residue" evidence="13">
    <location>
        <position position="487"/>
    </location>
    <ligand>
        <name>heme</name>
        <dbReference type="ChEBI" id="CHEBI:30413"/>
    </ligand>
    <ligandPart>
        <name>Fe</name>
        <dbReference type="ChEBI" id="CHEBI:18248"/>
    </ligandPart>
</feature>
<dbReference type="PANTHER" id="PTHR46300">
    <property type="entry name" value="P450, PUTATIVE (EUROFUNG)-RELATED-RELATED"/>
    <property type="match status" value="1"/>
</dbReference>
<dbReference type="Proteomes" id="UP000703269">
    <property type="component" value="Unassembled WGS sequence"/>
</dbReference>
<evidence type="ECO:0000256" key="8">
    <source>
        <dbReference type="ARBA" id="ARBA00022989"/>
    </source>
</evidence>
<dbReference type="GO" id="GO:0020037">
    <property type="term" value="F:heme binding"/>
    <property type="evidence" value="ECO:0007669"/>
    <property type="project" value="InterPro"/>
</dbReference>
<dbReference type="InterPro" id="IPR017972">
    <property type="entry name" value="Cyt_P450_CS"/>
</dbReference>
<name>A0A9P3GJR6_9APHY</name>
<evidence type="ECO:0000256" key="14">
    <source>
        <dbReference type="RuleBase" id="RU000461"/>
    </source>
</evidence>
<dbReference type="PANTHER" id="PTHR46300:SF7">
    <property type="entry name" value="P450, PUTATIVE (EUROFUNG)-RELATED"/>
    <property type="match status" value="1"/>
</dbReference>
<evidence type="ECO:0000256" key="6">
    <source>
        <dbReference type="ARBA" id="ARBA00022692"/>
    </source>
</evidence>
<evidence type="ECO:0000256" key="11">
    <source>
        <dbReference type="ARBA" id="ARBA00023033"/>
    </source>
</evidence>
<dbReference type="CDD" id="cd11065">
    <property type="entry name" value="CYP64-like"/>
    <property type="match status" value="1"/>
</dbReference>
<keyword evidence="10 13" id="KW-0408">Iron</keyword>
<comment type="pathway">
    <text evidence="3">Secondary metabolite biosynthesis.</text>
</comment>
<dbReference type="SUPFAM" id="SSF48264">
    <property type="entry name" value="Cytochrome P450"/>
    <property type="match status" value="1"/>
</dbReference>
<dbReference type="GO" id="GO:0004497">
    <property type="term" value="F:monooxygenase activity"/>
    <property type="evidence" value="ECO:0007669"/>
    <property type="project" value="UniProtKB-KW"/>
</dbReference>
<evidence type="ECO:0000256" key="12">
    <source>
        <dbReference type="ARBA" id="ARBA00023136"/>
    </source>
</evidence>
<accession>A0A9P3GJR6</accession>
<comment type="similarity">
    <text evidence="4 14">Belongs to the cytochrome P450 family.</text>
</comment>
<comment type="caution">
    <text evidence="15">The sequence shown here is derived from an EMBL/GenBank/DDBJ whole genome shotgun (WGS) entry which is preliminary data.</text>
</comment>
<evidence type="ECO:0000256" key="1">
    <source>
        <dbReference type="ARBA" id="ARBA00001971"/>
    </source>
</evidence>
<dbReference type="GO" id="GO:0016705">
    <property type="term" value="F:oxidoreductase activity, acting on paired donors, with incorporation or reduction of molecular oxygen"/>
    <property type="evidence" value="ECO:0007669"/>
    <property type="project" value="InterPro"/>
</dbReference>
<keyword evidence="11 14" id="KW-0503">Monooxygenase</keyword>
<keyword evidence="7 13" id="KW-0479">Metal-binding</keyword>
<dbReference type="PROSITE" id="PS00086">
    <property type="entry name" value="CYTOCHROME_P450"/>
    <property type="match status" value="1"/>
</dbReference>